<keyword evidence="11" id="KW-1185">Reference proteome</keyword>
<protein>
    <recommendedName>
        <fullName evidence="1">cyclin-dependent kinase</fullName>
        <ecNumber evidence="1">2.7.11.22</ecNumber>
    </recommendedName>
</protein>
<dbReference type="Gene3D" id="1.10.510.10">
    <property type="entry name" value="Transferase(Phosphotransferase) domain 1"/>
    <property type="match status" value="1"/>
</dbReference>
<dbReference type="InterPro" id="IPR011009">
    <property type="entry name" value="Kinase-like_dom_sf"/>
</dbReference>
<gene>
    <name evidence="10" type="ORF">Rhopal_007511-T1</name>
</gene>
<dbReference type="InterPro" id="IPR050108">
    <property type="entry name" value="CDK"/>
</dbReference>
<evidence type="ECO:0000313" key="11">
    <source>
        <dbReference type="Proteomes" id="UP001342314"/>
    </source>
</evidence>
<evidence type="ECO:0000256" key="8">
    <source>
        <dbReference type="ARBA" id="ARBA00048367"/>
    </source>
</evidence>
<dbReference type="AlphaFoldDB" id="A0AAV5GPX2"/>
<dbReference type="GO" id="GO:0004693">
    <property type="term" value="F:cyclin-dependent protein serine/threonine kinase activity"/>
    <property type="evidence" value="ECO:0007669"/>
    <property type="project" value="UniProtKB-EC"/>
</dbReference>
<evidence type="ECO:0000256" key="6">
    <source>
        <dbReference type="ARBA" id="ARBA00022840"/>
    </source>
</evidence>
<keyword evidence="4" id="KW-0547">Nucleotide-binding</keyword>
<keyword evidence="2" id="KW-0723">Serine/threonine-protein kinase</keyword>
<reference evidence="10 11" key="1">
    <citation type="submission" date="2021-12" db="EMBL/GenBank/DDBJ databases">
        <title>High titer production of polyol ester of fatty acids by Rhodotorula paludigena BS15 towards product separation-free biomass refinery.</title>
        <authorList>
            <person name="Mano J."/>
            <person name="Ono H."/>
            <person name="Tanaka T."/>
            <person name="Naito K."/>
            <person name="Sushida H."/>
            <person name="Ike M."/>
            <person name="Tokuyasu K."/>
            <person name="Kitaoka M."/>
        </authorList>
    </citation>
    <scope>NUCLEOTIDE SEQUENCE [LARGE SCALE GENOMIC DNA]</scope>
    <source>
        <strain evidence="10 11">BS15</strain>
    </source>
</reference>
<evidence type="ECO:0000256" key="7">
    <source>
        <dbReference type="ARBA" id="ARBA00047811"/>
    </source>
</evidence>
<comment type="caution">
    <text evidence="10">The sequence shown here is derived from an EMBL/GenBank/DDBJ whole genome shotgun (WGS) entry which is preliminary data.</text>
</comment>
<proteinExistence type="predicted"/>
<evidence type="ECO:0000256" key="1">
    <source>
        <dbReference type="ARBA" id="ARBA00012425"/>
    </source>
</evidence>
<dbReference type="EMBL" id="BQKY01000017">
    <property type="protein sequence ID" value="GJN94431.1"/>
    <property type="molecule type" value="Genomic_DNA"/>
</dbReference>
<evidence type="ECO:0000256" key="2">
    <source>
        <dbReference type="ARBA" id="ARBA00022527"/>
    </source>
</evidence>
<dbReference type="Proteomes" id="UP001342314">
    <property type="component" value="Unassembled WGS sequence"/>
</dbReference>
<evidence type="ECO:0000313" key="10">
    <source>
        <dbReference type="EMBL" id="GJN94431.1"/>
    </source>
</evidence>
<comment type="catalytic activity">
    <reaction evidence="7">
        <text>L-threonyl-[protein] + ATP = O-phospho-L-threonyl-[protein] + ADP + H(+)</text>
        <dbReference type="Rhea" id="RHEA:46608"/>
        <dbReference type="Rhea" id="RHEA-COMP:11060"/>
        <dbReference type="Rhea" id="RHEA-COMP:11605"/>
        <dbReference type="ChEBI" id="CHEBI:15378"/>
        <dbReference type="ChEBI" id="CHEBI:30013"/>
        <dbReference type="ChEBI" id="CHEBI:30616"/>
        <dbReference type="ChEBI" id="CHEBI:61977"/>
        <dbReference type="ChEBI" id="CHEBI:456216"/>
        <dbReference type="EC" id="2.7.11.22"/>
    </reaction>
</comment>
<dbReference type="Pfam" id="PF00069">
    <property type="entry name" value="Pkinase"/>
    <property type="match status" value="1"/>
</dbReference>
<keyword evidence="5" id="KW-0418">Kinase</keyword>
<evidence type="ECO:0000259" key="9">
    <source>
        <dbReference type="PROSITE" id="PS50011"/>
    </source>
</evidence>
<dbReference type="SMART" id="SM00220">
    <property type="entry name" value="S_TKc"/>
    <property type="match status" value="1"/>
</dbReference>
<dbReference type="PANTHER" id="PTHR24056">
    <property type="entry name" value="CELL DIVISION PROTEIN KINASE"/>
    <property type="match status" value="1"/>
</dbReference>
<evidence type="ECO:0000256" key="3">
    <source>
        <dbReference type="ARBA" id="ARBA00022679"/>
    </source>
</evidence>
<sequence>MCIMAVDYIHAHGVAHRDLNPNNVVISDSGRAVLIDFGIAIEKEDEPVGEMHHEVGTGSYRAPELVFASRNYDPFALDLWALGATLSEFFAALELPVPPSPDSEDEFERYYRQCATPPPEPTLQRKTLFDGGASDFLLAASIFRVLGTPTSETWPESASLPNFARFTFAPFPPTPLASHLPHLETDAGHLGVGTDAGKDGAG</sequence>
<accession>A0AAV5GPX2</accession>
<evidence type="ECO:0000256" key="4">
    <source>
        <dbReference type="ARBA" id="ARBA00022741"/>
    </source>
</evidence>
<dbReference type="InterPro" id="IPR000719">
    <property type="entry name" value="Prot_kinase_dom"/>
</dbReference>
<comment type="catalytic activity">
    <reaction evidence="8">
        <text>L-seryl-[protein] + ATP = O-phospho-L-seryl-[protein] + ADP + H(+)</text>
        <dbReference type="Rhea" id="RHEA:17989"/>
        <dbReference type="Rhea" id="RHEA-COMP:9863"/>
        <dbReference type="Rhea" id="RHEA-COMP:11604"/>
        <dbReference type="ChEBI" id="CHEBI:15378"/>
        <dbReference type="ChEBI" id="CHEBI:29999"/>
        <dbReference type="ChEBI" id="CHEBI:30616"/>
        <dbReference type="ChEBI" id="CHEBI:83421"/>
        <dbReference type="ChEBI" id="CHEBI:456216"/>
        <dbReference type="EC" id="2.7.11.22"/>
    </reaction>
</comment>
<keyword evidence="6" id="KW-0067">ATP-binding</keyword>
<dbReference type="GO" id="GO:0005524">
    <property type="term" value="F:ATP binding"/>
    <property type="evidence" value="ECO:0007669"/>
    <property type="project" value="UniProtKB-KW"/>
</dbReference>
<dbReference type="PANTHER" id="PTHR24056:SF171">
    <property type="entry name" value="CYCLIN-DEPENDENT KINASE 20"/>
    <property type="match status" value="1"/>
</dbReference>
<dbReference type="SUPFAM" id="SSF56112">
    <property type="entry name" value="Protein kinase-like (PK-like)"/>
    <property type="match status" value="1"/>
</dbReference>
<dbReference type="EC" id="2.7.11.22" evidence="1"/>
<dbReference type="PROSITE" id="PS50011">
    <property type="entry name" value="PROTEIN_KINASE_DOM"/>
    <property type="match status" value="1"/>
</dbReference>
<dbReference type="GO" id="GO:0005634">
    <property type="term" value="C:nucleus"/>
    <property type="evidence" value="ECO:0007669"/>
    <property type="project" value="TreeGrafter"/>
</dbReference>
<evidence type="ECO:0000256" key="5">
    <source>
        <dbReference type="ARBA" id="ARBA00022777"/>
    </source>
</evidence>
<organism evidence="10 11">
    <name type="scientific">Rhodotorula paludigena</name>
    <dbReference type="NCBI Taxonomy" id="86838"/>
    <lineage>
        <taxon>Eukaryota</taxon>
        <taxon>Fungi</taxon>
        <taxon>Dikarya</taxon>
        <taxon>Basidiomycota</taxon>
        <taxon>Pucciniomycotina</taxon>
        <taxon>Microbotryomycetes</taxon>
        <taxon>Sporidiobolales</taxon>
        <taxon>Sporidiobolaceae</taxon>
        <taxon>Rhodotorula</taxon>
    </lineage>
</organism>
<name>A0AAV5GPX2_9BASI</name>
<feature type="domain" description="Protein kinase" evidence="9">
    <location>
        <begin position="1"/>
        <end position="202"/>
    </location>
</feature>
<keyword evidence="3" id="KW-0808">Transferase</keyword>